<dbReference type="InterPro" id="IPR023214">
    <property type="entry name" value="HAD_sf"/>
</dbReference>
<dbReference type="PANTHER" id="PTHR43611:SF3">
    <property type="entry name" value="FLAVIN MONONUCLEOTIDE HYDROLASE 1, CHLOROPLATIC"/>
    <property type="match status" value="1"/>
</dbReference>
<dbReference type="PANTHER" id="PTHR43611">
    <property type="entry name" value="ALPHA-D-GLUCOSE 1-PHOSPHATE PHOSPHATASE"/>
    <property type="match status" value="1"/>
</dbReference>
<evidence type="ECO:0000313" key="1">
    <source>
        <dbReference type="EMBL" id="GKU25139.1"/>
    </source>
</evidence>
<keyword evidence="2" id="KW-1185">Reference proteome</keyword>
<proteinExistence type="predicted"/>
<protein>
    <submittedName>
        <fullName evidence="1">Haloacid dehalogenase</fullName>
    </submittedName>
</protein>
<accession>A0A9W6DAE8</accession>
<dbReference type="Proteomes" id="UP001057868">
    <property type="component" value="Unassembled WGS sequence"/>
</dbReference>
<reference evidence="1" key="1">
    <citation type="journal article" date="2023" name="Int. J. Syst. Evol. Microbiol.">
        <title>&lt;i&gt;Clostridium folliculivorans&lt;/i&gt; sp. nov., isolated from soil samples of an organic paddy in Japan.</title>
        <authorList>
            <person name="Tazawa J."/>
            <person name="Kobayashi H."/>
            <person name="Tanizawa Y."/>
            <person name="Uchino A."/>
            <person name="Tanaka F."/>
            <person name="Urashima Y."/>
            <person name="Miura S."/>
            <person name="Sakamoto M."/>
            <person name="Ohkuma M."/>
            <person name="Tohno M."/>
        </authorList>
    </citation>
    <scope>NUCLEOTIDE SEQUENCE</scope>
    <source>
        <strain evidence="1">D1-1</strain>
    </source>
</reference>
<dbReference type="SUPFAM" id="SSF56784">
    <property type="entry name" value="HAD-like"/>
    <property type="match status" value="1"/>
</dbReference>
<dbReference type="NCBIfam" id="TIGR01509">
    <property type="entry name" value="HAD-SF-IA-v3"/>
    <property type="match status" value="1"/>
</dbReference>
<name>A0A9W6DAE8_9CLOT</name>
<gene>
    <name evidence="1" type="ORF">CFOLD11_19650</name>
</gene>
<dbReference type="InterPro" id="IPR006439">
    <property type="entry name" value="HAD-SF_hydro_IA"/>
</dbReference>
<dbReference type="InterPro" id="IPR041492">
    <property type="entry name" value="HAD_2"/>
</dbReference>
<dbReference type="InterPro" id="IPR036412">
    <property type="entry name" value="HAD-like_sf"/>
</dbReference>
<dbReference type="RefSeq" id="WP_261852103.1">
    <property type="nucleotide sequence ID" value="NZ_BQXY01000002.1"/>
</dbReference>
<evidence type="ECO:0000313" key="2">
    <source>
        <dbReference type="Proteomes" id="UP001057868"/>
    </source>
</evidence>
<dbReference type="NCBIfam" id="TIGR01549">
    <property type="entry name" value="HAD-SF-IA-v1"/>
    <property type="match status" value="1"/>
</dbReference>
<dbReference type="AlphaFoldDB" id="A0A9W6DAE8"/>
<sequence length="235" mass="27266">MLQHKNLKAILFDSGRVLNDPRTGNWFVPPNFHSYVDKNKFELLDEKLVQVAFYKAMKFLDAKSIILTEEEEFELFIEFYKVLSNELSGLELNETHIVEIARDTVFNDEKFLFYEDVFEVIPKLSKSYKLGVVSDTWPSLERVFKNAGLREYFSTFVMSSKIGVIKPNELMFNTALSELNINPEEAIFIDDNIKNVEGAAKLGMQGILMIRDENLKVDTEYKTIRNLKELLSLLE</sequence>
<organism evidence="1 2">
    <name type="scientific">Clostridium folliculivorans</name>
    <dbReference type="NCBI Taxonomy" id="2886038"/>
    <lineage>
        <taxon>Bacteria</taxon>
        <taxon>Bacillati</taxon>
        <taxon>Bacillota</taxon>
        <taxon>Clostridia</taxon>
        <taxon>Eubacteriales</taxon>
        <taxon>Clostridiaceae</taxon>
        <taxon>Clostridium</taxon>
    </lineage>
</organism>
<dbReference type="Pfam" id="PF13419">
    <property type="entry name" value="HAD_2"/>
    <property type="match status" value="1"/>
</dbReference>
<dbReference type="Gene3D" id="3.40.50.1000">
    <property type="entry name" value="HAD superfamily/HAD-like"/>
    <property type="match status" value="1"/>
</dbReference>
<dbReference type="EMBL" id="BQXY01000002">
    <property type="protein sequence ID" value="GKU25139.1"/>
    <property type="molecule type" value="Genomic_DNA"/>
</dbReference>
<comment type="caution">
    <text evidence="1">The sequence shown here is derived from an EMBL/GenBank/DDBJ whole genome shotgun (WGS) entry which is preliminary data.</text>
</comment>